<evidence type="ECO:0000313" key="2">
    <source>
        <dbReference type="Proteomes" id="UP000192328"/>
    </source>
</evidence>
<accession>A0AC61PHG8</accession>
<reference evidence="1" key="1">
    <citation type="submission" date="2017-04" db="EMBL/GenBank/DDBJ databases">
        <authorList>
            <person name="Varghese N."/>
            <person name="Submissions S."/>
        </authorList>
    </citation>
    <scope>NUCLEOTIDE SEQUENCE</scope>
    <source>
        <strain evidence="1">WTE2008</strain>
    </source>
</reference>
<dbReference type="EMBL" id="FWXZ01000001">
    <property type="protein sequence ID" value="SMC35209.1"/>
    <property type="molecule type" value="Genomic_DNA"/>
</dbReference>
<protein>
    <submittedName>
        <fullName evidence="1">Uncharacterized protein</fullName>
    </submittedName>
</protein>
<dbReference type="Proteomes" id="UP000192328">
    <property type="component" value="Unassembled WGS sequence"/>
</dbReference>
<proteinExistence type="predicted"/>
<sequence length="344" mass="38649">MTKRNHGKVMMRLMGALLAAVLMTGPAFAEGNNELFTQFDGIRWEFCSGAGGWATELEILPDGTFSGDYHDSEMGETAEEYPDGSLYLCTFSGKLSLVEQVDEKTWKIRVDELKQEQTIGEESIEDGVRYVYTEPYGITQGEEYMLYKPGTSLELFTDGMKFWAHTFDVADTVPTELQNWFFYDEQNDCGFVGFQMGSNLSYGNPWENVTADRLQEETGLAFTLPEGAEKVAYRWYGAEMLAEIQFSWKGAEYCFRTQPMQLKSGELMDISGMYFDWKNEEQTRVHLCSGSVAKAESGTGDKVERCLWYDETAEIMYSLSVVGADLNGLDLAALAEQICAPTVG</sequence>
<comment type="caution">
    <text evidence="1">The sequence shown here is derived from an EMBL/GenBank/DDBJ whole genome shotgun (WGS) entry which is preliminary data.</text>
</comment>
<evidence type="ECO:0000313" key="1">
    <source>
        <dbReference type="EMBL" id="SMC35209.1"/>
    </source>
</evidence>
<organism evidence="1 2">
    <name type="scientific">Aristaeella lactis</name>
    <dbReference type="NCBI Taxonomy" id="3046383"/>
    <lineage>
        <taxon>Bacteria</taxon>
        <taxon>Bacillati</taxon>
        <taxon>Bacillota</taxon>
        <taxon>Clostridia</taxon>
        <taxon>Eubacteriales</taxon>
        <taxon>Aristaeellaceae</taxon>
        <taxon>Aristaeella</taxon>
    </lineage>
</organism>
<gene>
    <name evidence="1" type="ORF">SAMN06297397_0186</name>
</gene>
<name>A0AC61PHG8_9FIRM</name>
<keyword evidence="2" id="KW-1185">Reference proteome</keyword>